<dbReference type="EMBL" id="LAZR01002454">
    <property type="protein sequence ID" value="KKN29839.1"/>
    <property type="molecule type" value="Genomic_DNA"/>
</dbReference>
<gene>
    <name evidence="2" type="ORF">LCGC14_0840070</name>
</gene>
<protein>
    <submittedName>
        <fullName evidence="2">Uncharacterized protein</fullName>
    </submittedName>
</protein>
<sequence length="116" mass="12925">MPSFRNLMAVMNDELDVLEDSEQGEGFISIRDIKSARRKLLRGNTDLTREELTGVQDSLEDMGEVIIEDSDTTPREKALVVAAYQEAEVLGIHPRRNTDLSEVEEGEDLDGDGFGI</sequence>
<proteinExistence type="predicted"/>
<organism evidence="2">
    <name type="scientific">marine sediment metagenome</name>
    <dbReference type="NCBI Taxonomy" id="412755"/>
    <lineage>
        <taxon>unclassified sequences</taxon>
        <taxon>metagenomes</taxon>
        <taxon>ecological metagenomes</taxon>
    </lineage>
</organism>
<reference evidence="2" key="1">
    <citation type="journal article" date="2015" name="Nature">
        <title>Complex archaea that bridge the gap between prokaryotes and eukaryotes.</title>
        <authorList>
            <person name="Spang A."/>
            <person name="Saw J.H."/>
            <person name="Jorgensen S.L."/>
            <person name="Zaremba-Niedzwiedzka K."/>
            <person name="Martijn J."/>
            <person name="Lind A.E."/>
            <person name="van Eijk R."/>
            <person name="Schleper C."/>
            <person name="Guy L."/>
            <person name="Ettema T.J."/>
        </authorList>
    </citation>
    <scope>NUCLEOTIDE SEQUENCE</scope>
</reference>
<feature type="compositionally biased region" description="Acidic residues" evidence="1">
    <location>
        <begin position="101"/>
        <end position="116"/>
    </location>
</feature>
<dbReference type="AlphaFoldDB" id="A0A0F9PI45"/>
<accession>A0A0F9PI45</accession>
<evidence type="ECO:0000256" key="1">
    <source>
        <dbReference type="SAM" id="MobiDB-lite"/>
    </source>
</evidence>
<comment type="caution">
    <text evidence="2">The sequence shown here is derived from an EMBL/GenBank/DDBJ whole genome shotgun (WGS) entry which is preliminary data.</text>
</comment>
<name>A0A0F9PI45_9ZZZZ</name>
<feature type="region of interest" description="Disordered" evidence="1">
    <location>
        <begin position="95"/>
        <end position="116"/>
    </location>
</feature>
<evidence type="ECO:0000313" key="2">
    <source>
        <dbReference type="EMBL" id="KKN29839.1"/>
    </source>
</evidence>